<comment type="caution">
    <text evidence="2">The sequence shown here is derived from an EMBL/GenBank/DDBJ whole genome shotgun (WGS) entry which is preliminary data.</text>
</comment>
<sequence>MEHTRYLTYPTPGRASKLIETVDWEGNEAKVLFVAHPSVVARDRLVLSWVSHRHKPHSKLRRILGFSMTSLYRRSPHDIGAGLVTPTSQAPNKHRDVVTMSRVLNDRCLSNLLLVEVRESANCFVNYRLSLRDSIVLVFSFNSRVSFEVVREKILQLRPYDPRCRPVVALIGTAACTEDREVDNDEIDGLKIMFPMFYCEVTREDEAFPVMDVIASVLKVSWGLGRRERRCGSLRNCSLAVVKFLGRLKGVTRNAKLWLSCGLPPASDPSNGLSRKSPNTRTGVAIVAVSYTLRLTLGHVLMGGAASLEDLPQLFGTQGVAAIQIGRQKLVAFSVSSGGRGEGRVGVIPIWVLLTTPPPINDLADLNRCHPLLAPLVYMDPSKSRSPRPRGTYAFEVRARIVFVIALDLLNTHASPSSLPSGERDHDAKREEGNLKIAWKAYTPHGFTIQKSIGSFGVCASLAHVTCDCTPKWARYAESDSPAACSLNLEQRGSDDDPRLSAIWTNGGIKQPPEIKERKKGRPPPSTAELRVGRPALPALRHERLGLKLYDATIAEMRPFLEQEEQARASSMKNVFTWMVAKLHGVDTSFDVLLSLPPPDVDISRLKPFCVMGENLNRDEGVQSLDLTMKVTITIGDAPSCPILDIETHQADPFCRFAPFIFQLDLNGGSVDEANINYRTACKLMSSSVSYLYQDGAEEPTVMSFEAYPCDSAGGVWAFGFPKGFSGLLRNHEWSKGDLYLAHRMRLSSTSIFLTTLLGEAFRSNGARKISGVEIAYQFHRGSSAETTFPLDAPDVGGTTPLHIPPHLSTEDAGITPPTMANLPGTAYGDHFQGIAPISSTSFDHSLAAQSPVVGDWTVLRQRKESRAAWWSSLSQGSSSFLPFVPAEDGGLVGFSM</sequence>
<feature type="region of interest" description="Disordered" evidence="1">
    <location>
        <begin position="504"/>
        <end position="528"/>
    </location>
</feature>
<protein>
    <submittedName>
        <fullName evidence="2">Uncharacterized protein</fullName>
    </submittedName>
</protein>
<keyword evidence="3" id="KW-1185">Reference proteome</keyword>
<reference evidence="2 3" key="1">
    <citation type="journal article" date="2019" name="Nat. Ecol. Evol.">
        <title>Megaphylogeny resolves global patterns of mushroom evolution.</title>
        <authorList>
            <person name="Varga T."/>
            <person name="Krizsan K."/>
            <person name="Foldi C."/>
            <person name="Dima B."/>
            <person name="Sanchez-Garcia M."/>
            <person name="Sanchez-Ramirez S."/>
            <person name="Szollosi G.J."/>
            <person name="Szarkandi J.G."/>
            <person name="Papp V."/>
            <person name="Albert L."/>
            <person name="Andreopoulos W."/>
            <person name="Angelini C."/>
            <person name="Antonin V."/>
            <person name="Barry K.W."/>
            <person name="Bougher N.L."/>
            <person name="Buchanan P."/>
            <person name="Buyck B."/>
            <person name="Bense V."/>
            <person name="Catcheside P."/>
            <person name="Chovatia M."/>
            <person name="Cooper J."/>
            <person name="Damon W."/>
            <person name="Desjardin D."/>
            <person name="Finy P."/>
            <person name="Geml J."/>
            <person name="Haridas S."/>
            <person name="Hughes K."/>
            <person name="Justo A."/>
            <person name="Karasinski D."/>
            <person name="Kautmanova I."/>
            <person name="Kiss B."/>
            <person name="Kocsube S."/>
            <person name="Kotiranta H."/>
            <person name="LaButti K.M."/>
            <person name="Lechner B.E."/>
            <person name="Liimatainen K."/>
            <person name="Lipzen A."/>
            <person name="Lukacs Z."/>
            <person name="Mihaltcheva S."/>
            <person name="Morgado L.N."/>
            <person name="Niskanen T."/>
            <person name="Noordeloos M.E."/>
            <person name="Ohm R.A."/>
            <person name="Ortiz-Santana B."/>
            <person name="Ovrebo C."/>
            <person name="Racz N."/>
            <person name="Riley R."/>
            <person name="Savchenko A."/>
            <person name="Shiryaev A."/>
            <person name="Soop K."/>
            <person name="Spirin V."/>
            <person name="Szebenyi C."/>
            <person name="Tomsovsky M."/>
            <person name="Tulloss R.E."/>
            <person name="Uehling J."/>
            <person name="Grigoriev I.V."/>
            <person name="Vagvolgyi C."/>
            <person name="Papp T."/>
            <person name="Martin F.M."/>
            <person name="Miettinen O."/>
            <person name="Hibbett D.S."/>
            <person name="Nagy L.G."/>
        </authorList>
    </citation>
    <scope>NUCLEOTIDE SEQUENCE [LARGE SCALE GENOMIC DNA]</scope>
    <source>
        <strain evidence="2 3">FP101781</strain>
    </source>
</reference>
<accession>A0A4Y7RLM4</accession>
<dbReference type="Proteomes" id="UP000298030">
    <property type="component" value="Unassembled WGS sequence"/>
</dbReference>
<name>A0A4Y7RLM4_COPMI</name>
<evidence type="ECO:0000313" key="2">
    <source>
        <dbReference type="EMBL" id="TEB09711.1"/>
    </source>
</evidence>
<dbReference type="InterPro" id="IPR027417">
    <property type="entry name" value="P-loop_NTPase"/>
</dbReference>
<dbReference type="AlphaFoldDB" id="A0A4Y7RLM4"/>
<dbReference type="Gene3D" id="3.40.50.300">
    <property type="entry name" value="P-loop containing nucleotide triphosphate hydrolases"/>
    <property type="match status" value="1"/>
</dbReference>
<evidence type="ECO:0000313" key="3">
    <source>
        <dbReference type="Proteomes" id="UP000298030"/>
    </source>
</evidence>
<organism evidence="2 3">
    <name type="scientific">Coprinellus micaceus</name>
    <name type="common">Glistening ink-cap mushroom</name>
    <name type="synonym">Coprinus micaceus</name>
    <dbReference type="NCBI Taxonomy" id="71717"/>
    <lineage>
        <taxon>Eukaryota</taxon>
        <taxon>Fungi</taxon>
        <taxon>Dikarya</taxon>
        <taxon>Basidiomycota</taxon>
        <taxon>Agaricomycotina</taxon>
        <taxon>Agaricomycetes</taxon>
        <taxon>Agaricomycetidae</taxon>
        <taxon>Agaricales</taxon>
        <taxon>Agaricineae</taxon>
        <taxon>Psathyrellaceae</taxon>
        <taxon>Coprinellus</taxon>
    </lineage>
</organism>
<evidence type="ECO:0000256" key="1">
    <source>
        <dbReference type="SAM" id="MobiDB-lite"/>
    </source>
</evidence>
<dbReference type="EMBL" id="QPFP01000493">
    <property type="protein sequence ID" value="TEB09711.1"/>
    <property type="molecule type" value="Genomic_DNA"/>
</dbReference>
<gene>
    <name evidence="2" type="ORF">FA13DRAFT_1722430</name>
</gene>
<proteinExistence type="predicted"/>